<dbReference type="OrthoDB" id="7880152at2759"/>
<reference evidence="1 2" key="1">
    <citation type="submission" date="2020-11" db="EMBL/GenBank/DDBJ databases">
        <authorList>
            <person name="Wallbank WR R."/>
            <person name="Pardo Diaz C."/>
            <person name="Kozak K."/>
            <person name="Martin S."/>
            <person name="Jiggins C."/>
            <person name="Moest M."/>
            <person name="Warren A I."/>
            <person name="Generalovic N T."/>
            <person name="Byers J.R.P. K."/>
            <person name="Montejo-Kovacevich G."/>
            <person name="Yen C E."/>
        </authorList>
    </citation>
    <scope>NUCLEOTIDE SEQUENCE [LARGE SCALE GENOMIC DNA]</scope>
</reference>
<dbReference type="InParanoid" id="A0A7R8UHD1"/>
<sequence>MAGTLRCPENYVPVRLPPLPYKSDTTNWDFPKTTVEESYPYPKKKKPIVTREGRFEQFIWHEMYAQYVASATRKNTELEAPKITEYKDQFGKAKTPEISEKQKEEMINHITEYPVYGSEAISYWNPKGRQPNSFKCVYTITKPVALQETQFG</sequence>
<organism evidence="1 2">
    <name type="scientific">Hermetia illucens</name>
    <name type="common">Black soldier fly</name>
    <dbReference type="NCBI Taxonomy" id="343691"/>
    <lineage>
        <taxon>Eukaryota</taxon>
        <taxon>Metazoa</taxon>
        <taxon>Ecdysozoa</taxon>
        <taxon>Arthropoda</taxon>
        <taxon>Hexapoda</taxon>
        <taxon>Insecta</taxon>
        <taxon>Pterygota</taxon>
        <taxon>Neoptera</taxon>
        <taxon>Endopterygota</taxon>
        <taxon>Diptera</taxon>
        <taxon>Brachycera</taxon>
        <taxon>Stratiomyomorpha</taxon>
        <taxon>Stratiomyidae</taxon>
        <taxon>Hermetiinae</taxon>
        <taxon>Hermetia</taxon>
    </lineage>
</organism>
<protein>
    <submittedName>
        <fullName evidence="1">Uncharacterized protein</fullName>
    </submittedName>
</protein>
<dbReference type="EMBL" id="LR899010">
    <property type="protein sequence ID" value="CAD7080633.1"/>
    <property type="molecule type" value="Genomic_DNA"/>
</dbReference>
<evidence type="ECO:0000313" key="2">
    <source>
        <dbReference type="Proteomes" id="UP000594454"/>
    </source>
</evidence>
<gene>
    <name evidence="1" type="ORF">HERILL_LOCUS3779</name>
</gene>
<dbReference type="Proteomes" id="UP000594454">
    <property type="component" value="Chromosome 2"/>
</dbReference>
<dbReference type="AlphaFoldDB" id="A0A7R8UHD1"/>
<accession>A0A7R8UHD1</accession>
<evidence type="ECO:0000313" key="1">
    <source>
        <dbReference type="EMBL" id="CAD7080633.1"/>
    </source>
</evidence>
<keyword evidence="2" id="KW-1185">Reference proteome</keyword>
<name>A0A7R8UHD1_HERIL</name>
<proteinExistence type="predicted"/>